<name>A0A7L4YVQ3_9ACTN</name>
<dbReference type="OrthoDB" id="9808930at2"/>
<comment type="subcellular location">
    <subcellularLocation>
        <location evidence="1">Membrane</location>
        <topology evidence="1">Multi-pass membrane protein</topology>
    </subcellularLocation>
</comment>
<accession>A0A7L4YVQ3</accession>
<dbReference type="Pfam" id="PF09685">
    <property type="entry name" value="MamF_MmsF"/>
    <property type="match status" value="1"/>
</dbReference>
<evidence type="ECO:0000256" key="5">
    <source>
        <dbReference type="SAM" id="Phobius"/>
    </source>
</evidence>
<dbReference type="Proteomes" id="UP000463857">
    <property type="component" value="Chromosome"/>
</dbReference>
<proteinExistence type="predicted"/>
<organism evidence="6 7">
    <name type="scientific">Epidermidibacterium keratini</name>
    <dbReference type="NCBI Taxonomy" id="1891644"/>
    <lineage>
        <taxon>Bacteria</taxon>
        <taxon>Bacillati</taxon>
        <taxon>Actinomycetota</taxon>
        <taxon>Actinomycetes</taxon>
        <taxon>Sporichthyales</taxon>
        <taxon>Sporichthyaceae</taxon>
        <taxon>Epidermidibacterium</taxon>
    </lineage>
</organism>
<evidence type="ECO:0000256" key="2">
    <source>
        <dbReference type="ARBA" id="ARBA00022692"/>
    </source>
</evidence>
<sequence>MSESEERTWTVLAHLSAPIAAVLSAGSLSLLGPLIIYFLVRKRSPLARNAAAGAFNFNVSFWVLYVVAWVLIFTVIAIPVAVAIWLVIFVVSAITHIVGAIRGARGEYFTYPFQIKILR</sequence>
<dbReference type="InParanoid" id="A0A7L4YVQ3"/>
<evidence type="ECO:0000256" key="1">
    <source>
        <dbReference type="ARBA" id="ARBA00004141"/>
    </source>
</evidence>
<keyword evidence="2 5" id="KW-0812">Transmembrane</keyword>
<dbReference type="InterPro" id="IPR019109">
    <property type="entry name" value="MamF_MmsF"/>
</dbReference>
<keyword evidence="7" id="KW-1185">Reference proteome</keyword>
<evidence type="ECO:0000256" key="4">
    <source>
        <dbReference type="ARBA" id="ARBA00023136"/>
    </source>
</evidence>
<evidence type="ECO:0000313" key="7">
    <source>
        <dbReference type="Proteomes" id="UP000463857"/>
    </source>
</evidence>
<reference evidence="6 7" key="1">
    <citation type="journal article" date="2018" name="Int. J. Syst. Evol. Microbiol.">
        <title>Epidermidibacterium keratini gen. nov., sp. nov., a member of the family Sporichthyaceae, isolated from keratin epidermis.</title>
        <authorList>
            <person name="Lee D.G."/>
            <person name="Trujillo M.E."/>
            <person name="Kang S."/>
            <person name="Nam J.J."/>
            <person name="Kim Y.J."/>
        </authorList>
    </citation>
    <scope>NUCLEOTIDE SEQUENCE [LARGE SCALE GENOMIC DNA]</scope>
    <source>
        <strain evidence="6 7">EPI-7</strain>
    </source>
</reference>
<gene>
    <name evidence="6" type="ORF">EK0264_17445</name>
</gene>
<dbReference type="AlphaFoldDB" id="A0A7L4YVQ3"/>
<keyword evidence="3 5" id="KW-1133">Transmembrane helix</keyword>
<dbReference type="EMBL" id="CP047156">
    <property type="protein sequence ID" value="QHC02529.1"/>
    <property type="molecule type" value="Genomic_DNA"/>
</dbReference>
<protein>
    <submittedName>
        <fullName evidence="6">DUF4870 domain-containing protein</fullName>
    </submittedName>
</protein>
<evidence type="ECO:0000313" key="6">
    <source>
        <dbReference type="EMBL" id="QHC02529.1"/>
    </source>
</evidence>
<feature type="transmembrane region" description="Helical" evidence="5">
    <location>
        <begin position="52"/>
        <end position="76"/>
    </location>
</feature>
<feature type="transmembrane region" description="Helical" evidence="5">
    <location>
        <begin position="20"/>
        <end position="40"/>
    </location>
</feature>
<evidence type="ECO:0000256" key="3">
    <source>
        <dbReference type="ARBA" id="ARBA00022989"/>
    </source>
</evidence>
<feature type="transmembrane region" description="Helical" evidence="5">
    <location>
        <begin position="82"/>
        <end position="101"/>
    </location>
</feature>
<keyword evidence="4 5" id="KW-0472">Membrane</keyword>
<dbReference type="KEGG" id="eke:EK0264_17445"/>